<feature type="domain" description="MutL C-terminal dimerisation" evidence="3">
    <location>
        <begin position="472"/>
        <end position="646"/>
    </location>
</feature>
<dbReference type="GO" id="GO:0016887">
    <property type="term" value="F:ATP hydrolysis activity"/>
    <property type="evidence" value="ECO:0007669"/>
    <property type="project" value="InterPro"/>
</dbReference>
<dbReference type="InterPro" id="IPR002099">
    <property type="entry name" value="MutL/Mlh/PMS"/>
</dbReference>
<dbReference type="VEuPathDB" id="FungiDB:SCODWIG_00853"/>
<dbReference type="PANTHER" id="PTHR10073:SF47">
    <property type="entry name" value="DNA MISMATCH REPAIR PROTEIN MLH3"/>
    <property type="match status" value="1"/>
</dbReference>
<dbReference type="GO" id="GO:0030983">
    <property type="term" value="F:mismatched DNA binding"/>
    <property type="evidence" value="ECO:0007669"/>
    <property type="project" value="InterPro"/>
</dbReference>
<accession>A0A376B3A3</accession>
<dbReference type="InterPro" id="IPR038973">
    <property type="entry name" value="MutL/Mlh/Pms-like"/>
</dbReference>
<protein>
    <recommendedName>
        <fullName evidence="7">DNA mismatch repair protein MLH3</fullName>
    </recommendedName>
</protein>
<dbReference type="GO" id="GO:0005524">
    <property type="term" value="F:ATP binding"/>
    <property type="evidence" value="ECO:0007669"/>
    <property type="project" value="InterPro"/>
</dbReference>
<dbReference type="Pfam" id="PF13589">
    <property type="entry name" value="HATPase_c_3"/>
    <property type="match status" value="1"/>
</dbReference>
<dbReference type="InterPro" id="IPR036890">
    <property type="entry name" value="HATPase_C_sf"/>
</dbReference>
<dbReference type="Gene3D" id="3.30.1370.100">
    <property type="entry name" value="MutL, C-terminal domain, regulatory subdomain"/>
    <property type="match status" value="1"/>
</dbReference>
<dbReference type="NCBIfam" id="TIGR00585">
    <property type="entry name" value="mutl"/>
    <property type="match status" value="1"/>
</dbReference>
<evidence type="ECO:0000313" key="5">
    <source>
        <dbReference type="EMBL" id="SSD59092.1"/>
    </source>
</evidence>
<gene>
    <name evidence="5" type="ORF">SCODWIG_00853</name>
</gene>
<name>A0A376B3A3_9ASCO</name>
<dbReference type="SUPFAM" id="SSF118116">
    <property type="entry name" value="DNA mismatch repair protein MutL"/>
    <property type="match status" value="1"/>
</dbReference>
<organism evidence="5 6">
    <name type="scientific">Saccharomycodes ludwigii</name>
    <dbReference type="NCBI Taxonomy" id="36035"/>
    <lineage>
        <taxon>Eukaryota</taxon>
        <taxon>Fungi</taxon>
        <taxon>Dikarya</taxon>
        <taxon>Ascomycota</taxon>
        <taxon>Saccharomycotina</taxon>
        <taxon>Saccharomycetes</taxon>
        <taxon>Saccharomycodales</taxon>
        <taxon>Saccharomycodaceae</taxon>
        <taxon>Saccharomycodes</taxon>
    </lineage>
</organism>
<dbReference type="InterPro" id="IPR042121">
    <property type="entry name" value="MutL_C_regsub"/>
</dbReference>
<dbReference type="Gene3D" id="3.30.565.10">
    <property type="entry name" value="Histidine kinase-like ATPase, C-terminal domain"/>
    <property type="match status" value="1"/>
</dbReference>
<dbReference type="OrthoDB" id="429932at2759"/>
<dbReference type="GO" id="GO:0061982">
    <property type="term" value="P:meiosis I cell cycle process"/>
    <property type="evidence" value="ECO:0007669"/>
    <property type="project" value="UniProtKB-ARBA"/>
</dbReference>
<sequence length="697" mass="80294">MNSIYELDSKTIANIRSELVIPSFTDVLKELIENSIDANATEINCTIDLSTLKIFIQDNGDGIDRCGLSKIGKVAYITTKIKKINDLPNLSTFGFRGEALYSICKNCTKVKIISKRKDYNTIWCIKRSDNQNKNVDFELTRWRDDPPILLLPTHGTIIEIDGFLEKFPIRRKTIQQIPAFKLLTEIKLLIFNILCCKPFINFTLETVTHELLIKSTNVTSHNNKELIHVFTNVFGYVIPTNFFKRVALSFQNISIDGVISTTSVPTNRFQHIFINNRLYENPRLLKEINQVFNNFKFGQEFETKSVGTPYSHYPIIILRIFAPQNISDLIQSPSKKVILHSAFDKIHILVMKIIEGFVKHLKSVAFVEHNQATLPTSNTLLNFNGQVSDLTTIRETKLAITNKRSYPDISSIAPNTKLEKTNFKRISPKRITHNYNYYRHDINKASQSLPNVINSTAKEINIKHTQLRSFRIINQVDNKFILVKIPSFTENNELLLLIDQHAADERVKLEMYLHDYIIQRIKTPTLNVCSLENPISLQVTSLEMSSLEYYYSEFEVWGFSIQKTTSTSIVVKCLPQILNQRIGKDYNFLKNGILQHLYDLQQGKRCKFKKNLISEWWVNVNSIPILLLELFTSKSCRNSIMFGDELTLDDCQSLVTKLAECNMPFNCAHGRPSIVPLFNIDIKQNESIINKMQDYLL</sequence>
<dbReference type="PROSITE" id="PS00058">
    <property type="entry name" value="DNA_MISMATCH_REPAIR_1"/>
    <property type="match status" value="1"/>
</dbReference>
<dbReference type="SUPFAM" id="SSF54211">
    <property type="entry name" value="Ribosomal protein S5 domain 2-like"/>
    <property type="match status" value="1"/>
</dbReference>
<dbReference type="InterPro" id="IPR014721">
    <property type="entry name" value="Ribsml_uS5_D2-typ_fold_subgr"/>
</dbReference>
<keyword evidence="6" id="KW-1185">Reference proteome</keyword>
<dbReference type="PANTHER" id="PTHR10073">
    <property type="entry name" value="DNA MISMATCH REPAIR PROTEIN MLH, PMS, MUTL"/>
    <property type="match status" value="1"/>
</dbReference>
<reference evidence="6" key="1">
    <citation type="submission" date="2018-06" db="EMBL/GenBank/DDBJ databases">
        <authorList>
            <person name="Guldener U."/>
        </authorList>
    </citation>
    <scope>NUCLEOTIDE SEQUENCE [LARGE SCALE GENOMIC DNA]</scope>
    <source>
        <strain evidence="6">UTAD17</strain>
    </source>
</reference>
<dbReference type="Proteomes" id="UP000262825">
    <property type="component" value="Unassembled WGS sequence"/>
</dbReference>
<dbReference type="Gene3D" id="3.30.230.10">
    <property type="match status" value="1"/>
</dbReference>
<dbReference type="SMART" id="SM00853">
    <property type="entry name" value="MutL_C"/>
    <property type="match status" value="1"/>
</dbReference>
<feature type="domain" description="DNA mismatch repair protein S5" evidence="4">
    <location>
        <begin position="230"/>
        <end position="359"/>
    </location>
</feature>
<dbReference type="EMBL" id="UFAJ01000089">
    <property type="protein sequence ID" value="SSD59092.1"/>
    <property type="molecule type" value="Genomic_DNA"/>
</dbReference>
<dbReference type="InterPro" id="IPR020568">
    <property type="entry name" value="Ribosomal_Su5_D2-typ_SF"/>
</dbReference>
<dbReference type="SMART" id="SM01340">
    <property type="entry name" value="DNA_mis_repair"/>
    <property type="match status" value="1"/>
</dbReference>
<evidence type="ECO:0008006" key="7">
    <source>
        <dbReference type="Google" id="ProtNLM"/>
    </source>
</evidence>
<evidence type="ECO:0000256" key="1">
    <source>
        <dbReference type="ARBA" id="ARBA00006082"/>
    </source>
</evidence>
<dbReference type="GO" id="GO:0006298">
    <property type="term" value="P:mismatch repair"/>
    <property type="evidence" value="ECO:0007669"/>
    <property type="project" value="InterPro"/>
</dbReference>
<keyword evidence="2" id="KW-0227">DNA damage</keyword>
<dbReference type="AlphaFoldDB" id="A0A376B3A3"/>
<dbReference type="GO" id="GO:0032300">
    <property type="term" value="C:mismatch repair complex"/>
    <property type="evidence" value="ECO:0007669"/>
    <property type="project" value="InterPro"/>
</dbReference>
<evidence type="ECO:0000313" key="6">
    <source>
        <dbReference type="Proteomes" id="UP000262825"/>
    </source>
</evidence>
<dbReference type="InterPro" id="IPR042120">
    <property type="entry name" value="MutL_C_dimsub"/>
</dbReference>
<dbReference type="SUPFAM" id="SSF55874">
    <property type="entry name" value="ATPase domain of HSP90 chaperone/DNA topoisomerase II/histidine kinase"/>
    <property type="match status" value="1"/>
</dbReference>
<dbReference type="Pfam" id="PF08676">
    <property type="entry name" value="MutL_C"/>
    <property type="match status" value="1"/>
</dbReference>
<evidence type="ECO:0000259" key="4">
    <source>
        <dbReference type="SMART" id="SM01340"/>
    </source>
</evidence>
<evidence type="ECO:0000259" key="3">
    <source>
        <dbReference type="SMART" id="SM00853"/>
    </source>
</evidence>
<dbReference type="InterPro" id="IPR013507">
    <property type="entry name" value="DNA_mismatch_S5_2-like"/>
</dbReference>
<dbReference type="InterPro" id="IPR037198">
    <property type="entry name" value="MutL_C_sf"/>
</dbReference>
<dbReference type="InterPro" id="IPR014762">
    <property type="entry name" value="DNA_mismatch_repair_CS"/>
</dbReference>
<comment type="similarity">
    <text evidence="1">Belongs to the DNA mismatch repair MutL/HexB family.</text>
</comment>
<dbReference type="Gene3D" id="3.30.1540.20">
    <property type="entry name" value="MutL, C-terminal domain, dimerisation subdomain"/>
    <property type="match status" value="1"/>
</dbReference>
<dbReference type="InterPro" id="IPR014790">
    <property type="entry name" value="MutL_C"/>
</dbReference>
<evidence type="ECO:0000256" key="2">
    <source>
        <dbReference type="ARBA" id="ARBA00022763"/>
    </source>
</evidence>
<dbReference type="GO" id="GO:0140664">
    <property type="term" value="F:ATP-dependent DNA damage sensor activity"/>
    <property type="evidence" value="ECO:0007669"/>
    <property type="project" value="InterPro"/>
</dbReference>
<proteinExistence type="inferred from homology"/>